<feature type="chain" id="PRO_5035749842" evidence="1">
    <location>
        <begin position="21"/>
        <end position="240"/>
    </location>
</feature>
<dbReference type="AlphaFoldDB" id="A0A8S1B7P0"/>
<accession>A0A8S1B7P0</accession>
<feature type="signal peptide" evidence="1">
    <location>
        <begin position="1"/>
        <end position="20"/>
    </location>
</feature>
<evidence type="ECO:0000313" key="2">
    <source>
        <dbReference type="EMBL" id="CAB3254890.1"/>
    </source>
</evidence>
<dbReference type="PANTHER" id="PTHR11008">
    <property type="entry name" value="PROTEIN TAKEOUT-LIKE PROTEIN"/>
    <property type="match status" value="1"/>
</dbReference>
<dbReference type="EMBL" id="CADEBD010000422">
    <property type="protein sequence ID" value="CAB3254890.1"/>
    <property type="molecule type" value="Genomic_DNA"/>
</dbReference>
<dbReference type="InterPro" id="IPR010562">
    <property type="entry name" value="Haemolymph_juvenile_hormone-bd"/>
</dbReference>
<name>A0A8S1B7P0_ARCPL</name>
<dbReference type="SMART" id="SM00700">
    <property type="entry name" value="JHBP"/>
    <property type="match status" value="1"/>
</dbReference>
<comment type="caution">
    <text evidence="2">The sequence shown here is derived from an EMBL/GenBank/DDBJ whole genome shotgun (WGS) entry which is preliminary data.</text>
</comment>
<dbReference type="InterPro" id="IPR038606">
    <property type="entry name" value="To_sf"/>
</dbReference>
<organism evidence="2 3">
    <name type="scientific">Arctia plantaginis</name>
    <name type="common">Wood tiger moth</name>
    <name type="synonym">Phalaena plantaginis</name>
    <dbReference type="NCBI Taxonomy" id="874455"/>
    <lineage>
        <taxon>Eukaryota</taxon>
        <taxon>Metazoa</taxon>
        <taxon>Ecdysozoa</taxon>
        <taxon>Arthropoda</taxon>
        <taxon>Hexapoda</taxon>
        <taxon>Insecta</taxon>
        <taxon>Pterygota</taxon>
        <taxon>Neoptera</taxon>
        <taxon>Endopterygota</taxon>
        <taxon>Lepidoptera</taxon>
        <taxon>Glossata</taxon>
        <taxon>Ditrysia</taxon>
        <taxon>Noctuoidea</taxon>
        <taxon>Erebidae</taxon>
        <taxon>Arctiinae</taxon>
        <taxon>Arctia</taxon>
    </lineage>
</organism>
<dbReference type="GO" id="GO:0005615">
    <property type="term" value="C:extracellular space"/>
    <property type="evidence" value="ECO:0007669"/>
    <property type="project" value="TreeGrafter"/>
</dbReference>
<dbReference type="Proteomes" id="UP000494256">
    <property type="component" value="Unassembled WGS sequence"/>
</dbReference>
<evidence type="ECO:0000256" key="1">
    <source>
        <dbReference type="SAM" id="SignalP"/>
    </source>
</evidence>
<keyword evidence="1" id="KW-0732">Signal</keyword>
<dbReference type="Pfam" id="PF06585">
    <property type="entry name" value="JHBP"/>
    <property type="match status" value="1"/>
</dbReference>
<protein>
    <submittedName>
        <fullName evidence="2">Uncharacterized protein</fullName>
    </submittedName>
</protein>
<dbReference type="OrthoDB" id="5835829at2759"/>
<dbReference type="PANTHER" id="PTHR11008:SF32">
    <property type="entry name" value="CIRCADIAN CLOCK-CONTROLLED PROTEIN DAYWAKE-RELATED"/>
    <property type="match status" value="1"/>
</dbReference>
<proteinExistence type="predicted"/>
<gene>
    <name evidence="2" type="ORF">APLA_LOCUS15027</name>
</gene>
<evidence type="ECO:0000313" key="3">
    <source>
        <dbReference type="Proteomes" id="UP000494256"/>
    </source>
</evidence>
<sequence>MLKLTYTILSVTWLVTSSYAALAPFIQKCKWDNRACLLKSSQTAIPYFAAGVSELGMSPLDPVALNTVSYNEGGLEITFKDMILSGTRNCQVKDVERNKDEQWLKFEVECPIQVHGNYIISGNLFNIPVEGSGPFSVKTDKLFILLKCRLVSVDGENGQKYWKLNNDEHTYEFQSKTLLKFENLFNGDTEKAAPIMTILEESWKEVVQTFGKPIVSEVLNRIVSHLDVFFKTVPISELEI</sequence>
<dbReference type="Gene3D" id="3.15.10.30">
    <property type="entry name" value="Haemolymph juvenile hormone binding protein"/>
    <property type="match status" value="1"/>
</dbReference>
<reference evidence="2 3" key="1">
    <citation type="submission" date="2020-04" db="EMBL/GenBank/DDBJ databases">
        <authorList>
            <person name="Wallbank WR R."/>
            <person name="Pardo Diaz C."/>
            <person name="Kozak K."/>
            <person name="Martin S."/>
            <person name="Jiggins C."/>
            <person name="Moest M."/>
            <person name="Warren A I."/>
            <person name="Byers J.R.P. K."/>
            <person name="Montejo-Kovacevich G."/>
            <person name="Yen C E."/>
        </authorList>
    </citation>
    <scope>NUCLEOTIDE SEQUENCE [LARGE SCALE GENOMIC DNA]</scope>
</reference>